<gene>
    <name evidence="1" type="ORF">GCM10008957_46450</name>
</gene>
<dbReference type="AlphaFoldDB" id="A0A918CND5"/>
<name>A0A918CND5_9DEIO</name>
<protein>
    <submittedName>
        <fullName evidence="1">Uncharacterized protein</fullName>
    </submittedName>
</protein>
<keyword evidence="2" id="KW-1185">Reference proteome</keyword>
<evidence type="ECO:0000313" key="2">
    <source>
        <dbReference type="Proteomes" id="UP000603865"/>
    </source>
</evidence>
<dbReference type="EMBL" id="BMQL01000049">
    <property type="protein sequence ID" value="GGR30360.1"/>
    <property type="molecule type" value="Genomic_DNA"/>
</dbReference>
<sequence length="156" mass="17021">METHTIQHGYTAILSDQPFGMPSVIVVCRNEDAEAWEAFWATQAAEQALPVAIRQEALVSEAQISALEETGAAIVACILPLAVGNRHALVDARRAVLGQVEISRGPDAWWRTAPQQVQPPYFGWGLIAAHPSSHAMVRASAQFSFLKIPDVHLFLN</sequence>
<accession>A0A918CND5</accession>
<dbReference type="RefSeq" id="WP_189092904.1">
    <property type="nucleotide sequence ID" value="NZ_BMQL01000049.1"/>
</dbReference>
<dbReference type="Proteomes" id="UP000603865">
    <property type="component" value="Unassembled WGS sequence"/>
</dbReference>
<organism evidence="1 2">
    <name type="scientific">Deinococcus ruber</name>
    <dbReference type="NCBI Taxonomy" id="1848197"/>
    <lineage>
        <taxon>Bacteria</taxon>
        <taxon>Thermotogati</taxon>
        <taxon>Deinococcota</taxon>
        <taxon>Deinococci</taxon>
        <taxon>Deinococcales</taxon>
        <taxon>Deinococcaceae</taxon>
        <taxon>Deinococcus</taxon>
    </lineage>
</organism>
<reference evidence="1" key="1">
    <citation type="journal article" date="2014" name="Int. J. Syst. Evol. Microbiol.">
        <title>Complete genome sequence of Corynebacterium casei LMG S-19264T (=DSM 44701T), isolated from a smear-ripened cheese.</title>
        <authorList>
            <consortium name="US DOE Joint Genome Institute (JGI-PGF)"/>
            <person name="Walter F."/>
            <person name="Albersmeier A."/>
            <person name="Kalinowski J."/>
            <person name="Ruckert C."/>
        </authorList>
    </citation>
    <scope>NUCLEOTIDE SEQUENCE</scope>
    <source>
        <strain evidence="1">JCM 31311</strain>
    </source>
</reference>
<evidence type="ECO:0000313" key="1">
    <source>
        <dbReference type="EMBL" id="GGR30360.1"/>
    </source>
</evidence>
<comment type="caution">
    <text evidence="1">The sequence shown here is derived from an EMBL/GenBank/DDBJ whole genome shotgun (WGS) entry which is preliminary data.</text>
</comment>
<reference evidence="1" key="2">
    <citation type="submission" date="2020-09" db="EMBL/GenBank/DDBJ databases">
        <authorList>
            <person name="Sun Q."/>
            <person name="Ohkuma M."/>
        </authorList>
    </citation>
    <scope>NUCLEOTIDE SEQUENCE</scope>
    <source>
        <strain evidence="1">JCM 31311</strain>
    </source>
</reference>
<proteinExistence type="predicted"/>